<gene>
    <name evidence="2" type="ORF">H8730_11925</name>
</gene>
<organism evidence="2 3">
    <name type="scientific">Bianquea renquensis</name>
    <dbReference type="NCBI Taxonomy" id="2763661"/>
    <lineage>
        <taxon>Bacteria</taxon>
        <taxon>Bacillati</taxon>
        <taxon>Bacillota</taxon>
        <taxon>Clostridia</taxon>
        <taxon>Eubacteriales</taxon>
        <taxon>Bianqueaceae</taxon>
        <taxon>Bianquea</taxon>
    </lineage>
</organism>
<feature type="transmembrane region" description="Helical" evidence="1">
    <location>
        <begin position="16"/>
        <end position="36"/>
    </location>
</feature>
<proteinExistence type="predicted"/>
<keyword evidence="3" id="KW-1185">Reference proteome</keyword>
<feature type="transmembrane region" description="Helical" evidence="1">
    <location>
        <begin position="225"/>
        <end position="245"/>
    </location>
</feature>
<dbReference type="AlphaFoldDB" id="A0A926DTA2"/>
<dbReference type="EMBL" id="JACRSQ010000018">
    <property type="protein sequence ID" value="MBC8544246.1"/>
    <property type="molecule type" value="Genomic_DNA"/>
</dbReference>
<evidence type="ECO:0000313" key="3">
    <source>
        <dbReference type="Proteomes" id="UP000657006"/>
    </source>
</evidence>
<feature type="transmembrane region" description="Helical" evidence="1">
    <location>
        <begin position="169"/>
        <end position="190"/>
    </location>
</feature>
<feature type="transmembrane region" description="Helical" evidence="1">
    <location>
        <begin position="251"/>
        <end position="275"/>
    </location>
</feature>
<sequence>METVTKFLRELFQPPYTYLLCFALAIFVLGAILRFACGAVKSIPRSAAACFAILFIYVISICAMGAEGPSKVLLSCLPFLGEVSDATSIFVMMRTSFSAFLLEAAQMFLLAFIINMLQDLFNRFLKSGGGSWFAHFFIWYFWQCVIVAVGLAANYGVDYLMRRYLSHSFAKWAPVVLLILLATVMVFMALKIIFKTVAFFTNPVFTCLWDFLFHNTVGRNITNAFLTTAALSLIVIVADRAGWLLPLASGGIILTSFAPVILLLLIIWYLVWVLLC</sequence>
<feature type="transmembrane region" description="Helical" evidence="1">
    <location>
        <begin position="137"/>
        <end position="157"/>
    </location>
</feature>
<name>A0A926DTA2_9FIRM</name>
<feature type="transmembrane region" description="Helical" evidence="1">
    <location>
        <begin position="48"/>
        <end position="66"/>
    </location>
</feature>
<comment type="caution">
    <text evidence="2">The sequence shown here is derived from an EMBL/GenBank/DDBJ whole genome shotgun (WGS) entry which is preliminary data.</text>
</comment>
<keyword evidence="1" id="KW-0812">Transmembrane</keyword>
<keyword evidence="1" id="KW-1133">Transmembrane helix</keyword>
<accession>A0A926DTA2</accession>
<evidence type="ECO:0000313" key="2">
    <source>
        <dbReference type="EMBL" id="MBC8544246.1"/>
    </source>
</evidence>
<feature type="transmembrane region" description="Helical" evidence="1">
    <location>
        <begin position="99"/>
        <end position="117"/>
    </location>
</feature>
<keyword evidence="1" id="KW-0472">Membrane</keyword>
<protein>
    <submittedName>
        <fullName evidence="2">Uncharacterized protein</fullName>
    </submittedName>
</protein>
<reference evidence="2" key="1">
    <citation type="submission" date="2020-08" db="EMBL/GenBank/DDBJ databases">
        <title>Genome public.</title>
        <authorList>
            <person name="Liu C."/>
            <person name="Sun Q."/>
        </authorList>
    </citation>
    <scope>NUCLEOTIDE SEQUENCE</scope>
    <source>
        <strain evidence="2">NSJ-32</strain>
    </source>
</reference>
<dbReference type="Proteomes" id="UP000657006">
    <property type="component" value="Unassembled WGS sequence"/>
</dbReference>
<evidence type="ECO:0000256" key="1">
    <source>
        <dbReference type="SAM" id="Phobius"/>
    </source>
</evidence>
<dbReference type="RefSeq" id="WP_177717235.1">
    <property type="nucleotide sequence ID" value="NZ_JACRSQ010000018.1"/>
</dbReference>